<dbReference type="EMBL" id="ML739330">
    <property type="protein sequence ID" value="KAE8349226.1"/>
    <property type="molecule type" value="Genomic_DNA"/>
</dbReference>
<evidence type="ECO:0000313" key="5">
    <source>
        <dbReference type="Proteomes" id="UP000327118"/>
    </source>
</evidence>
<sequence length="288" mass="31424">MTPRRRSISFLHLSVMIILCRSQTAAAQGNGRTDNRFVNPPAANSAANPVWVLGEQQTISWATTLTAYNISMWQQSLSQESGSMMANIFCTFRSASVPSRGRELTMKPKSEAQVEDKGVTNFTWMVQTYGFGLEHSPIFFFWINANTPKGFTSNYFNITDKARTTSASIFHTASSTSNPTTTSLSSTTSSPPTLTPQTPPPPSESGLDSTAKIALGVGIGVGLPALALLAALTGLKYRQSKKSKRPPPPIHLEYTTLPPRREAPASPPKEIHGTQVSEWCSELPDRRY</sequence>
<keyword evidence="5" id="KW-1185">Reference proteome</keyword>
<proteinExistence type="predicted"/>
<evidence type="ECO:0008006" key="6">
    <source>
        <dbReference type="Google" id="ProtNLM"/>
    </source>
</evidence>
<organism evidence="4 5">
    <name type="scientific">Aspergillus coremiiformis</name>
    <dbReference type="NCBI Taxonomy" id="138285"/>
    <lineage>
        <taxon>Eukaryota</taxon>
        <taxon>Fungi</taxon>
        <taxon>Dikarya</taxon>
        <taxon>Ascomycota</taxon>
        <taxon>Pezizomycotina</taxon>
        <taxon>Eurotiomycetes</taxon>
        <taxon>Eurotiomycetidae</taxon>
        <taxon>Eurotiales</taxon>
        <taxon>Aspergillaceae</taxon>
        <taxon>Aspergillus</taxon>
        <taxon>Aspergillus subgen. Circumdati</taxon>
    </lineage>
</organism>
<accession>A0A5N6YX50</accession>
<keyword evidence="2" id="KW-1133">Transmembrane helix</keyword>
<keyword evidence="2" id="KW-0812">Transmembrane</keyword>
<evidence type="ECO:0000256" key="1">
    <source>
        <dbReference type="SAM" id="MobiDB-lite"/>
    </source>
</evidence>
<evidence type="ECO:0000256" key="2">
    <source>
        <dbReference type="SAM" id="Phobius"/>
    </source>
</evidence>
<gene>
    <name evidence="4" type="ORF">BDV28DRAFT_152082</name>
</gene>
<reference evidence="5" key="1">
    <citation type="submission" date="2019-04" db="EMBL/GenBank/DDBJ databases">
        <title>Friends and foes A comparative genomics studyof 23 Aspergillus species from section Flavi.</title>
        <authorList>
            <consortium name="DOE Joint Genome Institute"/>
            <person name="Kjaerbolling I."/>
            <person name="Vesth T."/>
            <person name="Frisvad J.C."/>
            <person name="Nybo J.L."/>
            <person name="Theobald S."/>
            <person name="Kildgaard S."/>
            <person name="Isbrandt T."/>
            <person name="Kuo A."/>
            <person name="Sato A."/>
            <person name="Lyhne E.K."/>
            <person name="Kogle M.E."/>
            <person name="Wiebenga A."/>
            <person name="Kun R.S."/>
            <person name="Lubbers R.J."/>
            <person name="Makela M.R."/>
            <person name="Barry K."/>
            <person name="Chovatia M."/>
            <person name="Clum A."/>
            <person name="Daum C."/>
            <person name="Haridas S."/>
            <person name="He G."/>
            <person name="LaButti K."/>
            <person name="Lipzen A."/>
            <person name="Mondo S."/>
            <person name="Riley R."/>
            <person name="Salamov A."/>
            <person name="Simmons B.A."/>
            <person name="Magnuson J.K."/>
            <person name="Henrissat B."/>
            <person name="Mortensen U.H."/>
            <person name="Larsen T.O."/>
            <person name="Devries R.P."/>
            <person name="Grigoriev I.V."/>
            <person name="Machida M."/>
            <person name="Baker S.E."/>
            <person name="Andersen M.R."/>
        </authorList>
    </citation>
    <scope>NUCLEOTIDE SEQUENCE [LARGE SCALE GENOMIC DNA]</scope>
    <source>
        <strain evidence="5">CBS 553.77</strain>
    </source>
</reference>
<keyword evidence="2" id="KW-0472">Membrane</keyword>
<evidence type="ECO:0000313" key="4">
    <source>
        <dbReference type="EMBL" id="KAE8349226.1"/>
    </source>
</evidence>
<protein>
    <recommendedName>
        <fullName evidence="6">Mid2 domain-containing protein</fullName>
    </recommendedName>
</protein>
<feature type="compositionally biased region" description="Low complexity" evidence="1">
    <location>
        <begin position="174"/>
        <end position="192"/>
    </location>
</feature>
<feature type="transmembrane region" description="Helical" evidence="2">
    <location>
        <begin position="213"/>
        <end position="235"/>
    </location>
</feature>
<feature type="chain" id="PRO_5025005367" description="Mid2 domain-containing protein" evidence="3">
    <location>
        <begin position="28"/>
        <end position="288"/>
    </location>
</feature>
<feature type="region of interest" description="Disordered" evidence="1">
    <location>
        <begin position="172"/>
        <end position="209"/>
    </location>
</feature>
<name>A0A5N6YX50_9EURO</name>
<dbReference type="Proteomes" id="UP000327118">
    <property type="component" value="Unassembled WGS sequence"/>
</dbReference>
<feature type="region of interest" description="Disordered" evidence="1">
    <location>
        <begin position="238"/>
        <end position="288"/>
    </location>
</feature>
<feature type="compositionally biased region" description="Pro residues" evidence="1">
    <location>
        <begin position="193"/>
        <end position="203"/>
    </location>
</feature>
<feature type="signal peptide" evidence="3">
    <location>
        <begin position="1"/>
        <end position="27"/>
    </location>
</feature>
<evidence type="ECO:0000256" key="3">
    <source>
        <dbReference type="SAM" id="SignalP"/>
    </source>
</evidence>
<dbReference type="AlphaFoldDB" id="A0A5N6YX50"/>
<dbReference type="OrthoDB" id="5390143at2759"/>
<keyword evidence="3" id="KW-0732">Signal</keyword>